<dbReference type="AlphaFoldDB" id="A0AAW2CJD9"/>
<dbReference type="EMBL" id="JAZDWU010000006">
    <property type="protein sequence ID" value="KAK9997828.1"/>
    <property type="molecule type" value="Genomic_DNA"/>
</dbReference>
<evidence type="ECO:0000313" key="2">
    <source>
        <dbReference type="Proteomes" id="UP001459277"/>
    </source>
</evidence>
<keyword evidence="2" id="KW-1185">Reference proteome</keyword>
<accession>A0AAW2CJD9</accession>
<organism evidence="1 2">
    <name type="scientific">Lithocarpus litseifolius</name>
    <dbReference type="NCBI Taxonomy" id="425828"/>
    <lineage>
        <taxon>Eukaryota</taxon>
        <taxon>Viridiplantae</taxon>
        <taxon>Streptophyta</taxon>
        <taxon>Embryophyta</taxon>
        <taxon>Tracheophyta</taxon>
        <taxon>Spermatophyta</taxon>
        <taxon>Magnoliopsida</taxon>
        <taxon>eudicotyledons</taxon>
        <taxon>Gunneridae</taxon>
        <taxon>Pentapetalae</taxon>
        <taxon>rosids</taxon>
        <taxon>fabids</taxon>
        <taxon>Fagales</taxon>
        <taxon>Fagaceae</taxon>
        <taxon>Lithocarpus</taxon>
    </lineage>
</organism>
<name>A0AAW2CJD9_9ROSI</name>
<reference evidence="1 2" key="1">
    <citation type="submission" date="2024-01" db="EMBL/GenBank/DDBJ databases">
        <title>A telomere-to-telomere, gap-free genome of sweet tea (Lithocarpus litseifolius).</title>
        <authorList>
            <person name="Zhou J."/>
        </authorList>
    </citation>
    <scope>NUCLEOTIDE SEQUENCE [LARGE SCALE GENOMIC DNA]</scope>
    <source>
        <strain evidence="1">Zhou-2022a</strain>
        <tissue evidence="1">Leaf</tissue>
    </source>
</reference>
<gene>
    <name evidence="1" type="ORF">SO802_017431</name>
</gene>
<evidence type="ECO:0000313" key="1">
    <source>
        <dbReference type="EMBL" id="KAK9997828.1"/>
    </source>
</evidence>
<protein>
    <submittedName>
        <fullName evidence="1">Uncharacterized protein</fullName>
    </submittedName>
</protein>
<proteinExistence type="predicted"/>
<dbReference type="Proteomes" id="UP001459277">
    <property type="component" value="Unassembled WGS sequence"/>
</dbReference>
<sequence length="170" mass="18310">MYVRSADTGVKGPKLVVPKVAVEFAPDVQVTESQARTPQIIHRVESSLIPAGGDTIVGEAPEVTSLDPGSGLPAFLASFDLLEFNSLPASHFYRFGPPFDNFLLFSVPMEGLPLLEGLFKMHGDFTSGFKGGVFLGNILTELLCAVLISLRDSSLDSLSKEKLLEWEGVV</sequence>
<comment type="caution">
    <text evidence="1">The sequence shown here is derived from an EMBL/GenBank/DDBJ whole genome shotgun (WGS) entry which is preliminary data.</text>
</comment>